<dbReference type="GO" id="GO:0006629">
    <property type="term" value="P:lipid metabolic process"/>
    <property type="evidence" value="ECO:0007669"/>
    <property type="project" value="UniProtKB-ARBA"/>
</dbReference>
<name>A0A426XPJ1_ENSVE</name>
<evidence type="ECO:0000256" key="11">
    <source>
        <dbReference type="SAM" id="Phobius"/>
    </source>
</evidence>
<dbReference type="GO" id="GO:0005506">
    <property type="term" value="F:iron ion binding"/>
    <property type="evidence" value="ECO:0007669"/>
    <property type="project" value="InterPro"/>
</dbReference>
<dbReference type="AlphaFoldDB" id="A0A426XPJ1"/>
<gene>
    <name evidence="12" type="ORF">B296_00041191</name>
</gene>
<evidence type="ECO:0000256" key="8">
    <source>
        <dbReference type="ARBA" id="ARBA00023004"/>
    </source>
</evidence>
<dbReference type="Proteomes" id="UP000287651">
    <property type="component" value="Unassembled WGS sequence"/>
</dbReference>
<evidence type="ECO:0000256" key="5">
    <source>
        <dbReference type="ARBA" id="ARBA00022723"/>
    </source>
</evidence>
<dbReference type="Pfam" id="PF00067">
    <property type="entry name" value="p450"/>
    <property type="match status" value="1"/>
</dbReference>
<proteinExistence type="inferred from homology"/>
<keyword evidence="10 11" id="KW-0472">Membrane</keyword>
<comment type="caution">
    <text evidence="12">The sequence shown here is derived from an EMBL/GenBank/DDBJ whole genome shotgun (WGS) entry which is preliminary data.</text>
</comment>
<comment type="similarity">
    <text evidence="2">Belongs to the cytochrome P450 family.</text>
</comment>
<dbReference type="PANTHER" id="PTHR24282">
    <property type="entry name" value="CYTOCHROME P450 FAMILY MEMBER"/>
    <property type="match status" value="1"/>
</dbReference>
<evidence type="ECO:0000256" key="3">
    <source>
        <dbReference type="ARBA" id="ARBA00022617"/>
    </source>
</evidence>
<keyword evidence="9" id="KW-0503">Monooxygenase</keyword>
<dbReference type="InterPro" id="IPR036396">
    <property type="entry name" value="Cyt_P450_sf"/>
</dbReference>
<dbReference type="GO" id="GO:0016705">
    <property type="term" value="F:oxidoreductase activity, acting on paired donors, with incorporation or reduction of molecular oxygen"/>
    <property type="evidence" value="ECO:0007669"/>
    <property type="project" value="InterPro"/>
</dbReference>
<keyword evidence="5" id="KW-0479">Metal-binding</keyword>
<evidence type="ECO:0000256" key="1">
    <source>
        <dbReference type="ARBA" id="ARBA00004370"/>
    </source>
</evidence>
<reference evidence="12 13" key="1">
    <citation type="journal article" date="2014" name="Agronomy (Basel)">
        <title>A Draft Genome Sequence for Ensete ventricosum, the Drought-Tolerant Tree Against Hunger.</title>
        <authorList>
            <person name="Harrison J."/>
            <person name="Moore K.A."/>
            <person name="Paszkiewicz K."/>
            <person name="Jones T."/>
            <person name="Grant M."/>
            <person name="Ambacheew D."/>
            <person name="Muzemil S."/>
            <person name="Studholme D.J."/>
        </authorList>
    </citation>
    <scope>NUCLEOTIDE SEQUENCE [LARGE SCALE GENOMIC DNA]</scope>
</reference>
<keyword evidence="4 11" id="KW-0812">Transmembrane</keyword>
<evidence type="ECO:0000256" key="10">
    <source>
        <dbReference type="ARBA" id="ARBA00023136"/>
    </source>
</evidence>
<sequence length="227" mass="26090">MGEFLAADVQWSLGWGVAGLLFLAWAVRVLNWAWWRPRRLERALRVQGLNGTAYRFPNGDLKERARFSKEARTKPMPLSHNIIPRVLPFFHRAMDEYGKRFLLLLLCCRHRLGTSSNCLELDLVLVHAGKISFTWLGPVPQVTITDPELVREVLSNKFGHFGKPNENPLGRFFARGLAVYEGEKWVKHRRILNPAFHAEKLKVIDSLSCTTPKRNILEVHPSIMFPV</sequence>
<comment type="subcellular location">
    <subcellularLocation>
        <location evidence="1">Membrane</location>
    </subcellularLocation>
</comment>
<evidence type="ECO:0000313" key="12">
    <source>
        <dbReference type="EMBL" id="RRT41384.1"/>
    </source>
</evidence>
<dbReference type="SUPFAM" id="SSF48264">
    <property type="entry name" value="Cytochrome P450"/>
    <property type="match status" value="1"/>
</dbReference>
<evidence type="ECO:0000256" key="2">
    <source>
        <dbReference type="ARBA" id="ARBA00010617"/>
    </source>
</evidence>
<evidence type="ECO:0000256" key="9">
    <source>
        <dbReference type="ARBA" id="ARBA00023033"/>
    </source>
</evidence>
<evidence type="ECO:0000256" key="7">
    <source>
        <dbReference type="ARBA" id="ARBA00023002"/>
    </source>
</evidence>
<evidence type="ECO:0000256" key="4">
    <source>
        <dbReference type="ARBA" id="ARBA00022692"/>
    </source>
</evidence>
<keyword evidence="6 11" id="KW-1133">Transmembrane helix</keyword>
<evidence type="ECO:0000313" key="13">
    <source>
        <dbReference type="Proteomes" id="UP000287651"/>
    </source>
</evidence>
<keyword evidence="8" id="KW-0408">Iron</keyword>
<organism evidence="12 13">
    <name type="scientific">Ensete ventricosum</name>
    <name type="common">Abyssinian banana</name>
    <name type="synonym">Musa ensete</name>
    <dbReference type="NCBI Taxonomy" id="4639"/>
    <lineage>
        <taxon>Eukaryota</taxon>
        <taxon>Viridiplantae</taxon>
        <taxon>Streptophyta</taxon>
        <taxon>Embryophyta</taxon>
        <taxon>Tracheophyta</taxon>
        <taxon>Spermatophyta</taxon>
        <taxon>Magnoliopsida</taxon>
        <taxon>Liliopsida</taxon>
        <taxon>Zingiberales</taxon>
        <taxon>Musaceae</taxon>
        <taxon>Ensete</taxon>
    </lineage>
</organism>
<dbReference type="GO" id="GO:0004497">
    <property type="term" value="F:monooxygenase activity"/>
    <property type="evidence" value="ECO:0007669"/>
    <property type="project" value="UniProtKB-KW"/>
</dbReference>
<evidence type="ECO:0000256" key="6">
    <source>
        <dbReference type="ARBA" id="ARBA00022989"/>
    </source>
</evidence>
<feature type="transmembrane region" description="Helical" evidence="11">
    <location>
        <begin position="12"/>
        <end position="35"/>
    </location>
</feature>
<accession>A0A426XPJ1</accession>
<keyword evidence="7" id="KW-0560">Oxidoreductase</keyword>
<dbReference type="Gene3D" id="1.10.630.10">
    <property type="entry name" value="Cytochrome P450"/>
    <property type="match status" value="1"/>
</dbReference>
<dbReference type="PANTHER" id="PTHR24282:SF255">
    <property type="entry name" value="CYTOCHROME P450 72A11-RELATED"/>
    <property type="match status" value="1"/>
</dbReference>
<dbReference type="InterPro" id="IPR050665">
    <property type="entry name" value="Cytochrome_P450_Monooxygen"/>
</dbReference>
<dbReference type="GO" id="GO:0016020">
    <property type="term" value="C:membrane"/>
    <property type="evidence" value="ECO:0007669"/>
    <property type="project" value="UniProtKB-SubCell"/>
</dbReference>
<evidence type="ECO:0008006" key="14">
    <source>
        <dbReference type="Google" id="ProtNLM"/>
    </source>
</evidence>
<dbReference type="EMBL" id="AMZH03018624">
    <property type="protein sequence ID" value="RRT41384.1"/>
    <property type="molecule type" value="Genomic_DNA"/>
</dbReference>
<dbReference type="GO" id="GO:0020037">
    <property type="term" value="F:heme binding"/>
    <property type="evidence" value="ECO:0007669"/>
    <property type="project" value="InterPro"/>
</dbReference>
<keyword evidence="3" id="KW-0349">Heme</keyword>
<protein>
    <recommendedName>
        <fullName evidence="14">Cytochrome P450</fullName>
    </recommendedName>
</protein>
<dbReference type="InterPro" id="IPR001128">
    <property type="entry name" value="Cyt_P450"/>
</dbReference>